<evidence type="ECO:0000259" key="2">
    <source>
        <dbReference type="Pfam" id="PF14837"/>
    </source>
</evidence>
<feature type="region of interest" description="Disordered" evidence="1">
    <location>
        <begin position="1"/>
        <end position="21"/>
    </location>
</feature>
<dbReference type="InterPro" id="IPR029444">
    <property type="entry name" value="INTS5_C"/>
</dbReference>
<proteinExistence type="evidence at transcript level"/>
<evidence type="ECO:0000256" key="1">
    <source>
        <dbReference type="SAM" id="MobiDB-lite"/>
    </source>
</evidence>
<gene>
    <name evidence="4" type="primary">Ints5</name>
</gene>
<dbReference type="GO" id="GO:0034472">
    <property type="term" value="P:snRNA 3'-end processing"/>
    <property type="evidence" value="ECO:0007669"/>
    <property type="project" value="TreeGrafter"/>
</dbReference>
<name>A0A6F9DFR2_9ASCI</name>
<dbReference type="Pfam" id="PF14837">
    <property type="entry name" value="INTS5_N"/>
    <property type="match status" value="1"/>
</dbReference>
<feature type="domain" description="Integrator complex subunit 5 N-terminal" evidence="2">
    <location>
        <begin position="28"/>
        <end position="228"/>
    </location>
</feature>
<evidence type="ECO:0000313" key="4">
    <source>
        <dbReference type="EMBL" id="CAB3256464.1"/>
    </source>
</evidence>
<feature type="domain" description="Integrator complex subunit 5 C-terminal" evidence="3">
    <location>
        <begin position="253"/>
        <end position="955"/>
    </location>
</feature>
<reference evidence="4" key="1">
    <citation type="submission" date="2020-04" db="EMBL/GenBank/DDBJ databases">
        <authorList>
            <person name="Neveu A P."/>
        </authorList>
    </citation>
    <scope>NUCLEOTIDE SEQUENCE</scope>
    <source>
        <tissue evidence="4">Whole embryo</tissue>
    </source>
</reference>
<protein>
    <submittedName>
        <fullName evidence="4">Integrator complex subunit 5-like</fullName>
    </submittedName>
</protein>
<dbReference type="EMBL" id="LR786008">
    <property type="protein sequence ID" value="CAB3256464.1"/>
    <property type="molecule type" value="mRNA"/>
</dbReference>
<dbReference type="InterPro" id="IPR040316">
    <property type="entry name" value="INTS5"/>
</dbReference>
<sequence>MPVPSNPIVDGTMKTKQSHTTSKLGPQQMVHWFVASSYASGSFTEERVRNSVALLHRVPAARNAVLHRFTMLFEDAVRSHLDHIEFQSTAPGISPEIASSLELVVNTLFELLEQSGKAWATILCNWSVEALGQVSSCSKQRQTVPPPGNLGHLLSFWLNVVPMRMLLDVYRTCLKILIENSPQSCVDSLLKASASHSPHFDWVVADVGSAFPDAIVERVLYTGFSKFCKLRWTPMSLQPSASITMNENEQTILTSVTRVLEHLFLFHPSKVCNKIVDMFKTPPSGKSSSHIKVTLYLMNLFSVSPVLLPATTEMFVDLIDATRLNNLYKQFQKLNRSPEEIANLSSLVVHLVCKSSSGSAKLISFLLATTCSKPTGKLQGMDKGVCSVFSKIVSLLMDDLKHMALKEKNETSNVFTEISANYEEYCNNLLISCSTSRKTWWYDLLLVICFYKSYANSVLSYILTEANTHSHLEIFLQFYNDVAPVTPDLLDSVLQKSFQSLPKLSTDKALSLLTNINSLCAWDEAKVPSEGFKTRLIKKLLLVIDDIVLMVCKLPIKKHCAKLCVDILYQIMSTTSTCDLGLGTRLLPLTQSLVYYFYYLLHTGHKNNDAAMQSCHRVLVQLTQTPETFSVVCRLLLEASVTQEDNSVLFGKRIEPELDENEMSEIQAGRKVNLLALHQKAKAKSIFKSSLSNGFVPVSVEAGRIGVGPKKKKKCPISQESQSSNNECLSLLLYRCSCKTSGNINLNSFTIPDVRQTFDSDKLLHLADCIISTITVSSPQLATTITLDGDTEWPSCNTRKLTIERDLQIFYFLDEHPFVWQLLFLIAHNHCAFNKVSSIIRSCMSVLLSHYESDRYQTPLPETSLHYQVATKVMQLLGKGKLVPEPLCFVGQFFHQISPFEVSVLLTTVWNFIKEHPSDAEQSSENQREFKLENINLQPFLTVVHHVLHANITNLGYLFSTYMVTK</sequence>
<dbReference type="PANTHER" id="PTHR31697:SF2">
    <property type="entry name" value="INTEGRATOR COMPLEX SUBUNIT 5"/>
    <property type="match status" value="1"/>
</dbReference>
<accession>A0A6F9DFR2</accession>
<dbReference type="PANTHER" id="PTHR31697">
    <property type="entry name" value="INTEGRATOR COMPLEX SUBUNIT 5"/>
    <property type="match status" value="1"/>
</dbReference>
<dbReference type="Pfam" id="PF14838">
    <property type="entry name" value="INTS5_C"/>
    <property type="match status" value="1"/>
</dbReference>
<organism evidence="4">
    <name type="scientific">Phallusia mammillata</name>
    <dbReference type="NCBI Taxonomy" id="59560"/>
    <lineage>
        <taxon>Eukaryota</taxon>
        <taxon>Metazoa</taxon>
        <taxon>Chordata</taxon>
        <taxon>Tunicata</taxon>
        <taxon>Ascidiacea</taxon>
        <taxon>Phlebobranchia</taxon>
        <taxon>Ascidiidae</taxon>
        <taxon>Phallusia</taxon>
    </lineage>
</organism>
<evidence type="ECO:0000259" key="3">
    <source>
        <dbReference type="Pfam" id="PF14838"/>
    </source>
</evidence>
<dbReference type="AlphaFoldDB" id="A0A6F9DFR2"/>
<dbReference type="GO" id="GO:0032039">
    <property type="term" value="C:integrator complex"/>
    <property type="evidence" value="ECO:0007669"/>
    <property type="project" value="InterPro"/>
</dbReference>
<dbReference type="InterPro" id="IPR029445">
    <property type="entry name" value="INTS5_N"/>
</dbReference>